<accession>A0ABU5I6J3</accession>
<reference evidence="1 2" key="1">
    <citation type="submission" date="2023-12" db="EMBL/GenBank/DDBJ databases">
        <title>Description of Novel Strain Fulvimarina sp. 2208YS6-2-32 isolated from Uroteuthis (Photololigo) edulis.</title>
        <authorList>
            <person name="Park J.-S."/>
        </authorList>
    </citation>
    <scope>NUCLEOTIDE SEQUENCE [LARGE SCALE GENOMIC DNA]</scope>
    <source>
        <strain evidence="1 2">2208YS6-2-32</strain>
    </source>
</reference>
<gene>
    <name evidence="1" type="ORF">U0C82_16480</name>
</gene>
<sequence>MSDLAELFLTDERLAGKRALQELLNDLPIGLGRRDTATMLAFLHLTAGHDLCVELHSDEAGNLTLSLKKAN</sequence>
<evidence type="ECO:0000313" key="1">
    <source>
        <dbReference type="EMBL" id="MDY8110740.1"/>
    </source>
</evidence>
<proteinExistence type="predicted"/>
<comment type="caution">
    <text evidence="1">The sequence shown here is derived from an EMBL/GenBank/DDBJ whole genome shotgun (WGS) entry which is preliminary data.</text>
</comment>
<dbReference type="Proteomes" id="UP001294412">
    <property type="component" value="Unassembled WGS sequence"/>
</dbReference>
<organism evidence="1 2">
    <name type="scientific">Fulvimarina uroteuthidis</name>
    <dbReference type="NCBI Taxonomy" id="3098149"/>
    <lineage>
        <taxon>Bacteria</taxon>
        <taxon>Pseudomonadati</taxon>
        <taxon>Pseudomonadota</taxon>
        <taxon>Alphaproteobacteria</taxon>
        <taxon>Hyphomicrobiales</taxon>
        <taxon>Aurantimonadaceae</taxon>
        <taxon>Fulvimarina</taxon>
    </lineage>
</organism>
<evidence type="ECO:0000313" key="2">
    <source>
        <dbReference type="Proteomes" id="UP001294412"/>
    </source>
</evidence>
<dbReference type="RefSeq" id="WP_322188588.1">
    <property type="nucleotide sequence ID" value="NZ_JAXLPB010000006.1"/>
</dbReference>
<dbReference type="EMBL" id="JAXLPB010000006">
    <property type="protein sequence ID" value="MDY8110740.1"/>
    <property type="molecule type" value="Genomic_DNA"/>
</dbReference>
<keyword evidence="2" id="KW-1185">Reference proteome</keyword>
<name>A0ABU5I6J3_9HYPH</name>
<protein>
    <submittedName>
        <fullName evidence="1">Uncharacterized protein</fullName>
    </submittedName>
</protein>